<keyword evidence="4" id="KW-1185">Reference proteome</keyword>
<keyword evidence="1" id="KW-0472">Membrane</keyword>
<evidence type="ECO:0000313" key="4">
    <source>
        <dbReference type="Proteomes" id="UP000317494"/>
    </source>
</evidence>
<dbReference type="VEuPathDB" id="FungiDB:SeMB42_g01743"/>
<dbReference type="AlphaFoldDB" id="A0A507DM53"/>
<organism evidence="3 4">
    <name type="scientific">Synchytrium endobioticum</name>
    <dbReference type="NCBI Taxonomy" id="286115"/>
    <lineage>
        <taxon>Eukaryota</taxon>
        <taxon>Fungi</taxon>
        <taxon>Fungi incertae sedis</taxon>
        <taxon>Chytridiomycota</taxon>
        <taxon>Chytridiomycota incertae sedis</taxon>
        <taxon>Chytridiomycetes</taxon>
        <taxon>Synchytriales</taxon>
        <taxon>Synchytriaceae</taxon>
        <taxon>Synchytrium</taxon>
    </lineage>
</organism>
<name>A0A507DM53_9FUNG</name>
<comment type="caution">
    <text evidence="3">The sequence shown here is derived from an EMBL/GenBank/DDBJ whole genome shotgun (WGS) entry which is preliminary data.</text>
</comment>
<feature type="transmembrane region" description="Helical" evidence="1">
    <location>
        <begin position="167"/>
        <end position="190"/>
    </location>
</feature>
<keyword evidence="1" id="KW-0812">Transmembrane</keyword>
<keyword evidence="1" id="KW-1133">Transmembrane helix</keyword>
<gene>
    <name evidence="3" type="ORF">SeMB42_g01743</name>
</gene>
<reference evidence="3 4" key="1">
    <citation type="journal article" date="2019" name="Sci. Rep.">
        <title>Comparative genomics of chytrid fungi reveal insights into the obligate biotrophic and pathogenic lifestyle of Synchytrium endobioticum.</title>
        <authorList>
            <person name="van de Vossenberg B.T.L.H."/>
            <person name="Warris S."/>
            <person name="Nguyen H.D.T."/>
            <person name="van Gent-Pelzer M.P.E."/>
            <person name="Joly D.L."/>
            <person name="van de Geest H.C."/>
            <person name="Bonants P.J.M."/>
            <person name="Smith D.S."/>
            <person name="Levesque C.A."/>
            <person name="van der Lee T.A.J."/>
        </authorList>
    </citation>
    <scope>NUCLEOTIDE SEQUENCE [LARGE SCALE GENOMIC DNA]</scope>
    <source>
        <strain evidence="3 4">MB42</strain>
    </source>
</reference>
<dbReference type="EMBL" id="QEAN01000047">
    <property type="protein sequence ID" value="TPX51970.1"/>
    <property type="molecule type" value="Genomic_DNA"/>
</dbReference>
<accession>A0A507DM53</accession>
<feature type="transmembrane region" description="Helical" evidence="1">
    <location>
        <begin position="103"/>
        <end position="125"/>
    </location>
</feature>
<feature type="transmembrane region" description="Helical" evidence="1">
    <location>
        <begin position="76"/>
        <end position="96"/>
    </location>
</feature>
<evidence type="ECO:0000313" key="3">
    <source>
        <dbReference type="EMBL" id="TPX51970.1"/>
    </source>
</evidence>
<protein>
    <submittedName>
        <fullName evidence="3">Uncharacterized protein</fullName>
    </submittedName>
</protein>
<feature type="chain" id="PRO_5021286344" evidence="2">
    <location>
        <begin position="28"/>
        <end position="324"/>
    </location>
</feature>
<sequence length="324" mass="35418">MRSSPFAVSVFVALGLCCCTLSTPAKTESVQASTHPALHHASTPGNEVPELVHVKNDGLVDVPHRHDPQPRRAKQALANGAVIALLALALTVLSPITLAIDCVFAVVSAMHSWAFVTMLVAWWYISQALHTYGLVGPPYPPELLQEHTYTPLPPHIYPAWLRHAHAAVSMLAAVVLLLAATPVALALYIAKWLMQSFVVPMLLLVHRMLVARVDARWGAPCVPNADSDSSEDFDALSDIYPATSTSEYADTEDGPDAQTWSIADRENRDVRTLTSFDVDYVGYCGDSRIRVDMRGGHMQDTTLHCTVIDDGRYGNREPPFLPGY</sequence>
<evidence type="ECO:0000256" key="2">
    <source>
        <dbReference type="SAM" id="SignalP"/>
    </source>
</evidence>
<feature type="signal peptide" evidence="2">
    <location>
        <begin position="1"/>
        <end position="27"/>
    </location>
</feature>
<proteinExistence type="predicted"/>
<dbReference type="Proteomes" id="UP000317494">
    <property type="component" value="Unassembled WGS sequence"/>
</dbReference>
<evidence type="ECO:0000256" key="1">
    <source>
        <dbReference type="SAM" id="Phobius"/>
    </source>
</evidence>
<keyword evidence="2" id="KW-0732">Signal</keyword>